<dbReference type="EMBL" id="FOUU01000007">
    <property type="protein sequence ID" value="SFM92919.1"/>
    <property type="molecule type" value="Genomic_DNA"/>
</dbReference>
<evidence type="ECO:0000256" key="5">
    <source>
        <dbReference type="ARBA" id="ARBA00022723"/>
    </source>
</evidence>
<feature type="binding site" evidence="13">
    <location>
        <begin position="185"/>
        <end position="187"/>
    </location>
    <ligand>
        <name>substrate</name>
    </ligand>
</feature>
<evidence type="ECO:0000313" key="15">
    <source>
        <dbReference type="Proteomes" id="UP000199611"/>
    </source>
</evidence>
<evidence type="ECO:0000313" key="14">
    <source>
        <dbReference type="EMBL" id="SFM92919.1"/>
    </source>
</evidence>
<dbReference type="Pfam" id="PF01964">
    <property type="entry name" value="ThiC_Rad_SAM"/>
    <property type="match status" value="1"/>
</dbReference>
<dbReference type="AlphaFoldDB" id="A0A1I4UVB1"/>
<evidence type="ECO:0000256" key="13">
    <source>
        <dbReference type="HAMAP-Rule" id="MF_00089"/>
    </source>
</evidence>
<dbReference type="GO" id="GO:0009229">
    <property type="term" value="P:thiamine diphosphate biosynthetic process"/>
    <property type="evidence" value="ECO:0007669"/>
    <property type="project" value="UniProtKB-UniRule"/>
</dbReference>
<evidence type="ECO:0000256" key="2">
    <source>
        <dbReference type="ARBA" id="ARBA00011738"/>
    </source>
</evidence>
<dbReference type="InterPro" id="IPR002817">
    <property type="entry name" value="ThiC/BzaA/B"/>
</dbReference>
<protein>
    <recommendedName>
        <fullName evidence="13">Phosphomethylpyrimidine synthase</fullName>
        <ecNumber evidence="13">4.1.99.17</ecNumber>
    </recommendedName>
    <alternativeName>
        <fullName evidence="13">Hydroxymethylpyrimidine phosphate synthase</fullName>
        <shortName evidence="13">HMP-P synthase</shortName>
        <shortName evidence="13">HMP-phosphate synthase</shortName>
        <shortName evidence="13">HMPP synthase</shortName>
    </alternativeName>
    <alternativeName>
        <fullName evidence="13">Thiamine biosynthesis protein ThiC</fullName>
    </alternativeName>
</protein>
<dbReference type="SFLD" id="SFLDG01114">
    <property type="entry name" value="phosphomethylpyrimidine_syntha"/>
    <property type="match status" value="1"/>
</dbReference>
<evidence type="ECO:0000256" key="7">
    <source>
        <dbReference type="ARBA" id="ARBA00022977"/>
    </source>
</evidence>
<feature type="binding site" evidence="13">
    <location>
        <begin position="226"/>
        <end position="229"/>
    </location>
    <ligand>
        <name>substrate</name>
    </ligand>
</feature>
<dbReference type="FunFam" id="3.20.20.540:FF:000001">
    <property type="entry name" value="Phosphomethylpyrimidine synthase"/>
    <property type="match status" value="1"/>
</dbReference>
<sequence>MTQLEMARKGIVTPEMRKAAQADGVDPETLRKLIAEGKAVLPKNKNHSFQRPLAIGANLRTKVNANIGSSGACASVELELEKLEAALRAGTDSVMDLSTGGDLRAIREAILEKSPVMVGTVPIYRIATELHRKGIPLYKMDVDQLFKELEEQCAQGIDYITVHCGVTLETLKRIEGSDRVLPSVSRGGSILMTWMRHNRKENPLYENFETVLDIAYKYDVTLSLGDGMRPGTVVDATDRAQIEELILLGELARRARERNVQVMIEGPGHVPLNQIEANVILEKRLCDGAPFYLLGPLPTDIAPGYDHITAAIGGAIAAAAGADFLCYVTPAEHLSLPSPDDVYQGVIAARIAGHAADIVKGIPGAIERDRRISIYRRDLNWEGVLSEALDPEAARKRLALAYDRETCTMCGELCAVKLSRPFAKKS</sequence>
<comment type="pathway">
    <text evidence="13">Cofactor biosynthesis; thiamine diphosphate biosynthesis.</text>
</comment>
<keyword evidence="8 13" id="KW-0408">Iron</keyword>
<dbReference type="HAMAP" id="MF_00089">
    <property type="entry name" value="ThiC"/>
    <property type="match status" value="1"/>
</dbReference>
<dbReference type="SFLD" id="SFLDF00407">
    <property type="entry name" value="phosphomethylpyrimidine_syntha"/>
    <property type="match status" value="1"/>
</dbReference>
<feature type="binding site" evidence="13">
    <location>
        <position position="124"/>
    </location>
    <ligand>
        <name>substrate</name>
    </ligand>
</feature>
<organism evidence="14 15">
    <name type="scientific">Thermodesulforhabdus norvegica</name>
    <dbReference type="NCBI Taxonomy" id="39841"/>
    <lineage>
        <taxon>Bacteria</taxon>
        <taxon>Pseudomonadati</taxon>
        <taxon>Thermodesulfobacteriota</taxon>
        <taxon>Syntrophobacteria</taxon>
        <taxon>Syntrophobacterales</taxon>
        <taxon>Thermodesulforhabdaceae</taxon>
        <taxon>Thermodesulforhabdus</taxon>
    </lineage>
</organism>
<dbReference type="UniPathway" id="UPA00060"/>
<dbReference type="Gene3D" id="3.20.20.540">
    <property type="entry name" value="Radical SAM ThiC family, central domain"/>
    <property type="match status" value="1"/>
</dbReference>
<dbReference type="RefSeq" id="WP_093395441.1">
    <property type="nucleotide sequence ID" value="NZ_FOUU01000007.1"/>
</dbReference>
<feature type="binding site" evidence="13">
    <location>
        <position position="269"/>
    </location>
    <ligand>
        <name>Zn(2+)</name>
        <dbReference type="ChEBI" id="CHEBI:29105"/>
    </ligand>
</feature>
<comment type="catalytic activity">
    <reaction evidence="13">
        <text>5-amino-1-(5-phospho-beta-D-ribosyl)imidazole + S-adenosyl-L-methionine = 4-amino-2-methyl-5-(phosphooxymethyl)pyrimidine + CO + 5'-deoxyadenosine + formate + L-methionine + 3 H(+)</text>
        <dbReference type="Rhea" id="RHEA:24840"/>
        <dbReference type="ChEBI" id="CHEBI:15378"/>
        <dbReference type="ChEBI" id="CHEBI:15740"/>
        <dbReference type="ChEBI" id="CHEBI:17245"/>
        <dbReference type="ChEBI" id="CHEBI:17319"/>
        <dbReference type="ChEBI" id="CHEBI:57844"/>
        <dbReference type="ChEBI" id="CHEBI:58354"/>
        <dbReference type="ChEBI" id="CHEBI:59789"/>
        <dbReference type="ChEBI" id="CHEBI:137981"/>
        <dbReference type="EC" id="4.1.99.17"/>
    </reaction>
</comment>
<keyword evidence="10 13" id="KW-0456">Lyase</keyword>
<dbReference type="InterPro" id="IPR038521">
    <property type="entry name" value="ThiC/Bza_core_dom"/>
</dbReference>
<evidence type="ECO:0000256" key="6">
    <source>
        <dbReference type="ARBA" id="ARBA00022833"/>
    </source>
</evidence>
<dbReference type="GO" id="GO:0008270">
    <property type="term" value="F:zinc ion binding"/>
    <property type="evidence" value="ECO:0007669"/>
    <property type="project" value="UniProtKB-UniRule"/>
</dbReference>
<comment type="catalytic activity">
    <reaction evidence="11">
        <text>5-amino-1-(5-phospho-beta-D-ribosyl)imidazole + AH2 + S-adenosyl-L-methionine = 5-hydroxybenzimidazole + 5'-deoxyadenosine + formate + L-methionine + A + NH4(+) + phosphate + 2 H(+)</text>
        <dbReference type="Rhea" id="RHEA:53504"/>
        <dbReference type="ChEBI" id="CHEBI:13193"/>
        <dbReference type="ChEBI" id="CHEBI:15378"/>
        <dbReference type="ChEBI" id="CHEBI:15740"/>
        <dbReference type="ChEBI" id="CHEBI:17319"/>
        <dbReference type="ChEBI" id="CHEBI:17499"/>
        <dbReference type="ChEBI" id="CHEBI:28938"/>
        <dbReference type="ChEBI" id="CHEBI:43474"/>
        <dbReference type="ChEBI" id="CHEBI:57844"/>
        <dbReference type="ChEBI" id="CHEBI:59789"/>
        <dbReference type="ChEBI" id="CHEBI:137404"/>
        <dbReference type="ChEBI" id="CHEBI:137981"/>
        <dbReference type="EC" id="4.1.99.23"/>
    </reaction>
</comment>
<feature type="binding site" evidence="13">
    <location>
        <position position="414"/>
    </location>
    <ligand>
        <name>[4Fe-4S] cluster</name>
        <dbReference type="ChEBI" id="CHEBI:49883"/>
        <note>4Fe-4S-S-AdoMet</note>
    </ligand>
</feature>
<dbReference type="Proteomes" id="UP000199611">
    <property type="component" value="Unassembled WGS sequence"/>
</dbReference>
<name>A0A1I4UVB1_9BACT</name>
<dbReference type="PANTHER" id="PTHR30557:SF1">
    <property type="entry name" value="PHOSPHOMETHYLPYRIMIDINE SYNTHASE, CHLOROPLASTIC"/>
    <property type="match status" value="1"/>
</dbReference>
<feature type="binding site" evidence="13">
    <location>
        <position position="265"/>
    </location>
    <ligand>
        <name>substrate</name>
    </ligand>
</feature>
<comment type="function">
    <text evidence="1 13">Catalyzes the synthesis of the hydroxymethylpyrimidine phosphate (HMP-P) moiety of thiamine from aminoimidazole ribotide (AIR) in a radical S-adenosyl-L-methionine (SAM)-dependent reaction.</text>
</comment>
<keyword evidence="5 13" id="KW-0479">Metal-binding</keyword>
<feature type="binding site" evidence="13">
    <location>
        <position position="163"/>
    </location>
    <ligand>
        <name>substrate</name>
    </ligand>
</feature>
<evidence type="ECO:0000256" key="11">
    <source>
        <dbReference type="ARBA" id="ARBA00052156"/>
    </source>
</evidence>
<evidence type="ECO:0000256" key="12">
    <source>
        <dbReference type="ARBA" id="ARBA00061427"/>
    </source>
</evidence>
<feature type="binding site" evidence="13">
    <location>
        <position position="292"/>
    </location>
    <ligand>
        <name>substrate</name>
    </ligand>
</feature>
<evidence type="ECO:0000256" key="3">
    <source>
        <dbReference type="ARBA" id="ARBA00022485"/>
    </source>
</evidence>
<dbReference type="NCBIfam" id="NF009895">
    <property type="entry name" value="PRK13352.1"/>
    <property type="match status" value="1"/>
</dbReference>
<evidence type="ECO:0000256" key="8">
    <source>
        <dbReference type="ARBA" id="ARBA00023004"/>
    </source>
</evidence>
<keyword evidence="3 13" id="KW-0004">4Fe-4S</keyword>
<dbReference type="InterPro" id="IPR037509">
    <property type="entry name" value="ThiC"/>
</dbReference>
<evidence type="ECO:0000256" key="10">
    <source>
        <dbReference type="ARBA" id="ARBA00023239"/>
    </source>
</evidence>
<reference evidence="14 15" key="1">
    <citation type="submission" date="2016-10" db="EMBL/GenBank/DDBJ databases">
        <authorList>
            <person name="de Groot N.N."/>
        </authorList>
    </citation>
    <scope>NUCLEOTIDE SEQUENCE [LARGE SCALE GENOMIC DNA]</scope>
    <source>
        <strain evidence="14 15">DSM 9990</strain>
    </source>
</reference>
<proteinExistence type="inferred from homology"/>
<dbReference type="GO" id="GO:0005829">
    <property type="term" value="C:cytosol"/>
    <property type="evidence" value="ECO:0007669"/>
    <property type="project" value="TreeGrafter"/>
</dbReference>
<dbReference type="GO" id="GO:0051539">
    <property type="term" value="F:4 iron, 4 sulfur cluster binding"/>
    <property type="evidence" value="ECO:0007669"/>
    <property type="project" value="UniProtKB-KW"/>
</dbReference>
<dbReference type="SFLD" id="SFLDS00113">
    <property type="entry name" value="Radical_SAM_Phosphomethylpyrim"/>
    <property type="match status" value="1"/>
</dbReference>
<comment type="subunit">
    <text evidence="2">Homodimer.</text>
</comment>
<keyword evidence="15" id="KW-1185">Reference proteome</keyword>
<dbReference type="GO" id="GO:0070284">
    <property type="term" value="F:phosphomethylpyrimidine synthase activity"/>
    <property type="evidence" value="ECO:0007669"/>
    <property type="project" value="UniProtKB-EC"/>
</dbReference>
<dbReference type="OrthoDB" id="9805897at2"/>
<dbReference type="NCBIfam" id="TIGR00190">
    <property type="entry name" value="thiC"/>
    <property type="match status" value="1"/>
</dbReference>
<dbReference type="EC" id="4.1.99.17" evidence="13"/>
<accession>A0A1I4UVB1</accession>
<dbReference type="STRING" id="39841.SAMN05660836_01986"/>
<keyword evidence="6 13" id="KW-0862">Zinc</keyword>
<feature type="binding site" evidence="13">
    <location>
        <position position="95"/>
    </location>
    <ligand>
        <name>substrate</name>
    </ligand>
</feature>
<evidence type="ECO:0000256" key="1">
    <source>
        <dbReference type="ARBA" id="ARBA00003175"/>
    </source>
</evidence>
<evidence type="ECO:0000256" key="4">
    <source>
        <dbReference type="ARBA" id="ARBA00022691"/>
    </source>
</evidence>
<feature type="binding site" evidence="13">
    <location>
        <position position="333"/>
    </location>
    <ligand>
        <name>Zn(2+)</name>
        <dbReference type="ChEBI" id="CHEBI:29105"/>
    </ligand>
</feature>
<feature type="binding site" evidence="13">
    <location>
        <position position="410"/>
    </location>
    <ligand>
        <name>[4Fe-4S] cluster</name>
        <dbReference type="ChEBI" id="CHEBI:49883"/>
        <note>4Fe-4S-S-AdoMet</note>
    </ligand>
</feature>
<feature type="binding site" evidence="13">
    <location>
        <position position="66"/>
    </location>
    <ligand>
        <name>substrate</name>
    </ligand>
</feature>
<feature type="binding site" evidence="13">
    <location>
        <position position="407"/>
    </location>
    <ligand>
        <name>[4Fe-4S] cluster</name>
        <dbReference type="ChEBI" id="CHEBI:49883"/>
        <note>4Fe-4S-S-AdoMet</note>
    </ligand>
</feature>
<dbReference type="GO" id="GO:0009228">
    <property type="term" value="P:thiamine biosynthetic process"/>
    <property type="evidence" value="ECO:0007669"/>
    <property type="project" value="UniProtKB-UniRule"/>
</dbReference>
<comment type="similarity">
    <text evidence="12">Belongs to the ThiC family. 5-hydroxybenzimidazole synthase subfamily.</text>
</comment>
<evidence type="ECO:0000256" key="9">
    <source>
        <dbReference type="ARBA" id="ARBA00023014"/>
    </source>
</evidence>
<keyword evidence="9 13" id="KW-0411">Iron-sulfur</keyword>
<keyword evidence="4 13" id="KW-0949">S-adenosyl-L-methionine</keyword>
<comment type="cofactor">
    <cofactor evidence="13">
        <name>[4Fe-4S] cluster</name>
        <dbReference type="ChEBI" id="CHEBI:49883"/>
    </cofactor>
    <text evidence="13">Binds 1 [4Fe-4S] cluster per subunit. The cluster is coordinated with 3 cysteines and an exchangeable S-adenosyl-L-methionine.</text>
</comment>
<keyword evidence="7 13" id="KW-0784">Thiamine biosynthesis</keyword>
<dbReference type="PANTHER" id="PTHR30557">
    <property type="entry name" value="THIAMINE BIOSYNTHESIS PROTEIN THIC"/>
    <property type="match status" value="1"/>
</dbReference>
<gene>
    <name evidence="13" type="primary">thiC</name>
    <name evidence="14" type="ORF">SAMN05660836_01986</name>
</gene>